<comment type="similarity">
    <text evidence="2">Belongs to the SVP2/SVP5/SVP6 family.</text>
</comment>
<feature type="compositionally biased region" description="Basic and acidic residues" evidence="5">
    <location>
        <begin position="84"/>
        <end position="103"/>
    </location>
</feature>
<evidence type="ECO:0000256" key="1">
    <source>
        <dbReference type="ARBA" id="ARBA00004239"/>
    </source>
</evidence>
<name>A0A8C2M844_CRIGR</name>
<feature type="compositionally biased region" description="Low complexity" evidence="5">
    <location>
        <begin position="62"/>
        <end position="80"/>
    </location>
</feature>
<dbReference type="AlphaFoldDB" id="A0A8C2M844"/>
<reference evidence="7" key="2">
    <citation type="submission" date="2025-09" db="UniProtKB">
        <authorList>
            <consortium name="Ensembl"/>
        </authorList>
    </citation>
    <scope>IDENTIFICATION</scope>
</reference>
<feature type="compositionally biased region" description="Basic residues" evidence="5">
    <location>
        <begin position="112"/>
        <end position="121"/>
    </location>
</feature>
<reference evidence="7" key="1">
    <citation type="submission" date="2025-08" db="UniProtKB">
        <authorList>
            <consortium name="Ensembl"/>
        </authorList>
    </citation>
    <scope>IDENTIFICATION</scope>
</reference>
<feature type="region of interest" description="Disordered" evidence="5">
    <location>
        <begin position="43"/>
        <end position="121"/>
    </location>
</feature>
<evidence type="ECO:0008006" key="9">
    <source>
        <dbReference type="Google" id="ProtNLM"/>
    </source>
</evidence>
<dbReference type="Pfam" id="PF17381">
    <property type="entry name" value="Svs_4_5_6"/>
    <property type="match status" value="1"/>
</dbReference>
<evidence type="ECO:0000313" key="8">
    <source>
        <dbReference type="Proteomes" id="UP000694386"/>
    </source>
</evidence>
<dbReference type="PANTHER" id="PTHR17498">
    <property type="entry name" value="SEMINAL VESICLE SECRETORY PROTEIN 6-RELATED"/>
    <property type="match status" value="1"/>
</dbReference>
<keyword evidence="3" id="KW-0964">Secreted</keyword>
<feature type="signal peptide" evidence="6">
    <location>
        <begin position="1"/>
        <end position="19"/>
    </location>
</feature>
<evidence type="ECO:0000313" key="7">
    <source>
        <dbReference type="Ensembl" id="ENSCGRP00001014987.1"/>
    </source>
</evidence>
<dbReference type="InterPro" id="IPR035409">
    <property type="entry name" value="Svs4/5/6"/>
</dbReference>
<evidence type="ECO:0000256" key="5">
    <source>
        <dbReference type="SAM" id="MobiDB-lite"/>
    </source>
</evidence>
<dbReference type="PANTHER" id="PTHR17498:SF3">
    <property type="entry name" value="SEMINAL VESICLE SECRETORY PROTEIN 5"/>
    <property type="match status" value="1"/>
</dbReference>
<accession>A0A8C2M844</accession>
<dbReference type="GO" id="GO:0005615">
    <property type="term" value="C:extracellular space"/>
    <property type="evidence" value="ECO:0007669"/>
    <property type="project" value="TreeGrafter"/>
</dbReference>
<sequence length="121" mass="13693">MNPTSFFLLTLLLVLVTEPARIRRVFLFTERFSQDTSSEDLEVKVLGSSGGSSSIQDEYSHSESSWSSFKSKSPKTTFTEEIYEERREKPGDGDLSFKTRGSQDEGMSSYKSRTKTRITGK</sequence>
<evidence type="ECO:0000256" key="6">
    <source>
        <dbReference type="SAM" id="SignalP"/>
    </source>
</evidence>
<proteinExistence type="inferred from homology"/>
<keyword evidence="4 6" id="KW-0732">Signal</keyword>
<protein>
    <recommendedName>
        <fullName evidence="9">Seminal vesicle secretory protein 5</fullName>
    </recommendedName>
</protein>
<evidence type="ECO:0000256" key="3">
    <source>
        <dbReference type="ARBA" id="ARBA00022525"/>
    </source>
</evidence>
<evidence type="ECO:0000256" key="2">
    <source>
        <dbReference type="ARBA" id="ARBA00010238"/>
    </source>
</evidence>
<dbReference type="Proteomes" id="UP000694386">
    <property type="component" value="Unplaced"/>
</dbReference>
<feature type="chain" id="PRO_5034496161" description="Seminal vesicle secretory protein 5" evidence="6">
    <location>
        <begin position="20"/>
        <end position="121"/>
    </location>
</feature>
<comment type="subcellular location">
    <subcellularLocation>
        <location evidence="1">Secreted</location>
        <location evidence="1">Extracellular space</location>
    </subcellularLocation>
</comment>
<dbReference type="Ensembl" id="ENSCGRT00001019226.1">
    <property type="protein sequence ID" value="ENSCGRP00001014987.1"/>
    <property type="gene ID" value="ENSCGRG00001015720.1"/>
</dbReference>
<organism evidence="7 8">
    <name type="scientific">Cricetulus griseus</name>
    <name type="common">Chinese hamster</name>
    <name type="synonym">Cricetulus barabensis griseus</name>
    <dbReference type="NCBI Taxonomy" id="10029"/>
    <lineage>
        <taxon>Eukaryota</taxon>
        <taxon>Metazoa</taxon>
        <taxon>Chordata</taxon>
        <taxon>Craniata</taxon>
        <taxon>Vertebrata</taxon>
        <taxon>Euteleostomi</taxon>
        <taxon>Mammalia</taxon>
        <taxon>Eutheria</taxon>
        <taxon>Euarchontoglires</taxon>
        <taxon>Glires</taxon>
        <taxon>Rodentia</taxon>
        <taxon>Myomorpha</taxon>
        <taxon>Muroidea</taxon>
        <taxon>Cricetidae</taxon>
        <taxon>Cricetinae</taxon>
        <taxon>Cricetulus</taxon>
    </lineage>
</organism>
<evidence type="ECO:0000256" key="4">
    <source>
        <dbReference type="ARBA" id="ARBA00022729"/>
    </source>
</evidence>